<keyword evidence="5" id="KW-1185">Reference proteome</keyword>
<evidence type="ECO:0000256" key="1">
    <source>
        <dbReference type="SAM" id="MobiDB-lite"/>
    </source>
</evidence>
<sequence length="833" mass="94327">MGARHQTPPQNPKPVQHAPTVSESQGQSHIAPAQQPRHDDVTRRLDSLERLVVEQRGAPPPHPAIDSVPHPFNTNIVLEPYPAGFRIPQLETYDGTKDPDDHLHAFYSRMQAQNTSYALMCKIFPSTLRGNARTWYYSLPPRSINSYTELASAFATKFSSRRLIRKTTSELMRVKQRDGESLKNFMSRFNDAMLEVNSFDQAVGITTVISGLGHERFRDSLLKHPANTFSEVNDRSLKFITAEEYALSQNLTPTKSQHPDWRDENPNRKQMKTTQNRGPMSTPRFGRPNSAPPQQPAGKPPVNLTPFNLPRSQIFMQIKNKMDLRRPGPMRTAASTRDHTRYCDFHQDHGHTTEQCNSLRSELESLAQKGMLNEYIQRVEQPRLIKWAVELGEFEITFKQRSAIRAQALADFIVECTPGNSIPTPEPNDWTLYVDGASSSKGSRAGALLISPDGYQSEHALKFNFDVTNNMAEYEALLLGLQLAFELKLSAIQVYSDSQLVVNQINSICEVVDPVIVKYVALVAKLKCKFQKFCLSKIPRTKNEQADSLSKFASDSSSHSRSVFVEVLDEPSFVKPRVMEISTDPGTPSWTDPILSFLRDGTVPEDRQEAMKLRRKASRYTLVNGILYKRSFSLPLLRCLNPYEAEYALREVHEGVCGSHVGARTLAHKVLRQGYYWPNMYKDATHFVQRCSKCQFFAHLTHQPAEELTTLVAPWPFAQWGLDLLGPFVKGVGGVTHLIVGVDYFTKWVEARPLSSLTSKKVEDFVFNSIICRYGIPNQIVANNGPQFNCTSFRDFCSSYRIKLQFTSVYHSESNDMVESVNKCILEGIKLRL</sequence>
<feature type="region of interest" description="Disordered" evidence="1">
    <location>
        <begin position="249"/>
        <end position="303"/>
    </location>
</feature>
<dbReference type="GO" id="GO:0004523">
    <property type="term" value="F:RNA-DNA hybrid ribonuclease activity"/>
    <property type="evidence" value="ECO:0007669"/>
    <property type="project" value="InterPro"/>
</dbReference>
<dbReference type="Gene3D" id="1.10.340.70">
    <property type="match status" value="1"/>
</dbReference>
<dbReference type="EMBL" id="BPVZ01000033">
    <property type="protein sequence ID" value="GKV10901.1"/>
    <property type="molecule type" value="Genomic_DNA"/>
</dbReference>
<organism evidence="4 5">
    <name type="scientific">Rubroshorea leprosula</name>
    <dbReference type="NCBI Taxonomy" id="152421"/>
    <lineage>
        <taxon>Eukaryota</taxon>
        <taxon>Viridiplantae</taxon>
        <taxon>Streptophyta</taxon>
        <taxon>Embryophyta</taxon>
        <taxon>Tracheophyta</taxon>
        <taxon>Spermatophyta</taxon>
        <taxon>Magnoliopsida</taxon>
        <taxon>eudicotyledons</taxon>
        <taxon>Gunneridae</taxon>
        <taxon>Pentapetalae</taxon>
        <taxon>rosids</taxon>
        <taxon>malvids</taxon>
        <taxon>Malvales</taxon>
        <taxon>Dipterocarpaceae</taxon>
        <taxon>Rubroshorea</taxon>
    </lineage>
</organism>
<evidence type="ECO:0000259" key="3">
    <source>
        <dbReference type="PROSITE" id="PS50994"/>
    </source>
</evidence>
<dbReference type="InterPro" id="IPR005162">
    <property type="entry name" value="Retrotrans_gag_dom"/>
</dbReference>
<feature type="domain" description="Integrase catalytic" evidence="3">
    <location>
        <begin position="712"/>
        <end position="833"/>
    </location>
</feature>
<protein>
    <submittedName>
        <fullName evidence="4">Uncharacterized protein</fullName>
    </submittedName>
</protein>
<dbReference type="SUPFAM" id="SSF53098">
    <property type="entry name" value="Ribonuclease H-like"/>
    <property type="match status" value="2"/>
</dbReference>
<dbReference type="Pfam" id="PF00665">
    <property type="entry name" value="rve"/>
    <property type="match status" value="1"/>
</dbReference>
<dbReference type="InterPro" id="IPR001584">
    <property type="entry name" value="Integrase_cat-core"/>
</dbReference>
<dbReference type="Pfam" id="PF03732">
    <property type="entry name" value="Retrotrans_gag"/>
    <property type="match status" value="1"/>
</dbReference>
<dbReference type="Pfam" id="PF17921">
    <property type="entry name" value="Integrase_H2C2"/>
    <property type="match status" value="1"/>
</dbReference>
<feature type="compositionally biased region" description="Basic and acidic residues" evidence="1">
    <location>
        <begin position="257"/>
        <end position="267"/>
    </location>
</feature>
<dbReference type="PANTHER" id="PTHR48475">
    <property type="entry name" value="RIBONUCLEASE H"/>
    <property type="match status" value="1"/>
</dbReference>
<dbReference type="PROSITE" id="PS50994">
    <property type="entry name" value="INTEGRASE"/>
    <property type="match status" value="1"/>
</dbReference>
<dbReference type="CDD" id="cd09279">
    <property type="entry name" value="RNase_HI_like"/>
    <property type="match status" value="1"/>
</dbReference>
<dbReference type="InterPro" id="IPR036397">
    <property type="entry name" value="RNaseH_sf"/>
</dbReference>
<evidence type="ECO:0000259" key="2">
    <source>
        <dbReference type="PROSITE" id="PS50879"/>
    </source>
</evidence>
<evidence type="ECO:0000313" key="5">
    <source>
        <dbReference type="Proteomes" id="UP001054252"/>
    </source>
</evidence>
<gene>
    <name evidence="4" type="ORF">SLEP1_g22206</name>
</gene>
<dbReference type="GO" id="GO:0003676">
    <property type="term" value="F:nucleic acid binding"/>
    <property type="evidence" value="ECO:0007669"/>
    <property type="project" value="InterPro"/>
</dbReference>
<feature type="compositionally biased region" description="Pro residues" evidence="1">
    <location>
        <begin position="290"/>
        <end position="299"/>
    </location>
</feature>
<dbReference type="Gene3D" id="3.30.420.10">
    <property type="entry name" value="Ribonuclease H-like superfamily/Ribonuclease H"/>
    <property type="match status" value="2"/>
</dbReference>
<evidence type="ECO:0000313" key="4">
    <source>
        <dbReference type="EMBL" id="GKV10901.1"/>
    </source>
</evidence>
<dbReference type="InterPro" id="IPR002156">
    <property type="entry name" value="RNaseH_domain"/>
</dbReference>
<dbReference type="Proteomes" id="UP001054252">
    <property type="component" value="Unassembled WGS sequence"/>
</dbReference>
<name>A0AAV5JIZ9_9ROSI</name>
<dbReference type="GO" id="GO:0015074">
    <property type="term" value="P:DNA integration"/>
    <property type="evidence" value="ECO:0007669"/>
    <property type="project" value="InterPro"/>
</dbReference>
<dbReference type="PANTHER" id="PTHR48475:SF2">
    <property type="entry name" value="RIBONUCLEASE H"/>
    <property type="match status" value="1"/>
</dbReference>
<proteinExistence type="predicted"/>
<comment type="caution">
    <text evidence="4">The sequence shown here is derived from an EMBL/GenBank/DDBJ whole genome shotgun (WGS) entry which is preliminary data.</text>
</comment>
<dbReference type="Pfam" id="PF13456">
    <property type="entry name" value="RVT_3"/>
    <property type="match status" value="1"/>
</dbReference>
<dbReference type="InterPro" id="IPR012337">
    <property type="entry name" value="RNaseH-like_sf"/>
</dbReference>
<dbReference type="AlphaFoldDB" id="A0AAV5JIZ9"/>
<feature type="region of interest" description="Disordered" evidence="1">
    <location>
        <begin position="1"/>
        <end position="42"/>
    </location>
</feature>
<accession>A0AAV5JIZ9</accession>
<reference evidence="4 5" key="1">
    <citation type="journal article" date="2021" name="Commun. Biol.">
        <title>The genome of Shorea leprosula (Dipterocarpaceae) highlights the ecological relevance of drought in aseasonal tropical rainforests.</title>
        <authorList>
            <person name="Ng K.K.S."/>
            <person name="Kobayashi M.J."/>
            <person name="Fawcett J.A."/>
            <person name="Hatakeyama M."/>
            <person name="Paape T."/>
            <person name="Ng C.H."/>
            <person name="Ang C.C."/>
            <person name="Tnah L.H."/>
            <person name="Lee C.T."/>
            <person name="Nishiyama T."/>
            <person name="Sese J."/>
            <person name="O'Brien M.J."/>
            <person name="Copetti D."/>
            <person name="Mohd Noor M.I."/>
            <person name="Ong R.C."/>
            <person name="Putra M."/>
            <person name="Sireger I.Z."/>
            <person name="Indrioko S."/>
            <person name="Kosugi Y."/>
            <person name="Izuno A."/>
            <person name="Isagi Y."/>
            <person name="Lee S.L."/>
            <person name="Shimizu K.K."/>
        </authorList>
    </citation>
    <scope>NUCLEOTIDE SEQUENCE [LARGE SCALE GENOMIC DNA]</scope>
    <source>
        <strain evidence="4">214</strain>
    </source>
</reference>
<dbReference type="PROSITE" id="PS50879">
    <property type="entry name" value="RNASE_H_1"/>
    <property type="match status" value="1"/>
</dbReference>
<feature type="domain" description="RNase H type-1" evidence="2">
    <location>
        <begin position="426"/>
        <end position="555"/>
    </location>
</feature>
<dbReference type="InterPro" id="IPR041588">
    <property type="entry name" value="Integrase_H2C2"/>
</dbReference>
<feature type="compositionally biased region" description="Polar residues" evidence="1">
    <location>
        <begin position="19"/>
        <end position="28"/>
    </location>
</feature>